<dbReference type="EMBL" id="LCMG01000042">
    <property type="protein sequence ID" value="KKU30527.1"/>
    <property type="molecule type" value="Genomic_DNA"/>
</dbReference>
<dbReference type="CDD" id="cd18873">
    <property type="entry name" value="NUDIX_NadM_like"/>
    <property type="match status" value="1"/>
</dbReference>
<dbReference type="InterPro" id="IPR015797">
    <property type="entry name" value="NUDIX_hydrolase-like_dom_sf"/>
</dbReference>
<dbReference type="PANTHER" id="PTHR43736:SF1">
    <property type="entry name" value="DIHYDRONEOPTERIN TRIPHOSPHATE DIPHOSPHATASE"/>
    <property type="match status" value="1"/>
</dbReference>
<comment type="caution">
    <text evidence="2">The sequence shown here is derived from an EMBL/GenBank/DDBJ whole genome shotgun (WGS) entry which is preliminary data.</text>
</comment>
<dbReference type="Gene3D" id="3.90.79.10">
    <property type="entry name" value="Nucleoside Triphosphate Pyrophosphohydrolase"/>
    <property type="match status" value="1"/>
</dbReference>
<evidence type="ECO:0000259" key="1">
    <source>
        <dbReference type="PROSITE" id="PS51462"/>
    </source>
</evidence>
<feature type="domain" description="Nudix hydrolase" evidence="1">
    <location>
        <begin position="7"/>
        <end position="146"/>
    </location>
</feature>
<organism evidence="2 3">
    <name type="scientific">Candidatus Uhrbacteria bacterium GW2011_GWF2_46_218</name>
    <dbReference type="NCBI Taxonomy" id="1619001"/>
    <lineage>
        <taxon>Bacteria</taxon>
        <taxon>Candidatus Uhriibacteriota</taxon>
    </lineage>
</organism>
<accession>A0A0G1PCW6</accession>
<dbReference type="PROSITE" id="PS51462">
    <property type="entry name" value="NUDIX"/>
    <property type="match status" value="1"/>
</dbReference>
<dbReference type="SUPFAM" id="SSF55811">
    <property type="entry name" value="Nudix"/>
    <property type="match status" value="1"/>
</dbReference>
<dbReference type="InterPro" id="IPR000086">
    <property type="entry name" value="NUDIX_hydrolase_dom"/>
</dbReference>
<dbReference type="Pfam" id="PF00293">
    <property type="entry name" value="NUDIX"/>
    <property type="match status" value="1"/>
</dbReference>
<protein>
    <recommendedName>
        <fullName evidence="1">Nudix hydrolase domain-containing protein</fullName>
    </recommendedName>
</protein>
<dbReference type="PANTHER" id="PTHR43736">
    <property type="entry name" value="ADP-RIBOSE PYROPHOSPHATASE"/>
    <property type="match status" value="1"/>
</dbReference>
<dbReference type="AlphaFoldDB" id="A0A0G1PCW6"/>
<reference evidence="2 3" key="1">
    <citation type="journal article" date="2015" name="Nature">
        <title>rRNA introns, odd ribosomes, and small enigmatic genomes across a large radiation of phyla.</title>
        <authorList>
            <person name="Brown C.T."/>
            <person name="Hug L.A."/>
            <person name="Thomas B.C."/>
            <person name="Sharon I."/>
            <person name="Castelle C.J."/>
            <person name="Singh A."/>
            <person name="Wilkins M.J."/>
            <person name="Williams K.H."/>
            <person name="Banfield J.F."/>
        </authorList>
    </citation>
    <scope>NUCLEOTIDE SEQUENCE [LARGE SCALE GENOMIC DNA]</scope>
</reference>
<dbReference type="Proteomes" id="UP000034705">
    <property type="component" value="Unassembled WGS sequence"/>
</dbReference>
<evidence type="ECO:0000313" key="2">
    <source>
        <dbReference type="EMBL" id="KKU30527.1"/>
    </source>
</evidence>
<gene>
    <name evidence="2" type="ORF">UX45_C0042G0004</name>
</gene>
<evidence type="ECO:0000313" key="3">
    <source>
        <dbReference type="Proteomes" id="UP000034705"/>
    </source>
</evidence>
<proteinExistence type="predicted"/>
<name>A0A0G1PCW6_9BACT</name>
<sequence>MAPKHARVFPTVDIVLVVNGSWVVLIKRAYHPFEDHLVFPGGHVDEGETTLTACVRECKEEVGLDLRSDIFELFMVLDDPSRDPRPDHTLSIVYLAHIDSSVAAQLKADTDAKQVLIRLIGDLTEEEMGFDHWKIIAKLRERLWHS</sequence>